<sequence length="182" mass="20813">MVTPDPVAGTEFWRDIKPIDKEKVFRKDAAPEVFLPDTMSDDDRFFVPLSETVFTRPLWISLAQNRWADVLMAKQPGLVNRHYHPHQVFGYTLSGQWSYLEHDWVATAGTFVYEAPGEAHTLVAHESPEPMRVHFNVTGPLIWLDENGEPNGTFDAYDYLELAREHYEKAGLGAEAVNKLLR</sequence>
<dbReference type="InterPro" id="IPR025979">
    <property type="entry name" value="ChrR-like_cupin_dom"/>
</dbReference>
<dbReference type="Gene3D" id="2.60.120.10">
    <property type="entry name" value="Jelly Rolls"/>
    <property type="match status" value="1"/>
</dbReference>
<accession>A0A2T0TTQ2</accession>
<dbReference type="AlphaFoldDB" id="A0A2T0TTQ2"/>
<dbReference type="OrthoDB" id="564955at2"/>
<dbReference type="GO" id="GO:0051213">
    <property type="term" value="F:dioxygenase activity"/>
    <property type="evidence" value="ECO:0007669"/>
    <property type="project" value="UniProtKB-KW"/>
</dbReference>
<evidence type="ECO:0000313" key="3">
    <source>
        <dbReference type="Proteomes" id="UP000239210"/>
    </source>
</evidence>
<dbReference type="SUPFAM" id="SSF51182">
    <property type="entry name" value="RmlC-like cupins"/>
    <property type="match status" value="1"/>
</dbReference>
<reference evidence="2 3" key="1">
    <citation type="submission" date="2018-03" db="EMBL/GenBank/DDBJ databases">
        <title>Genomic Encyclopedia of Archaeal and Bacterial Type Strains, Phase II (KMG-II): from individual species to whole genera.</title>
        <authorList>
            <person name="Goeker M."/>
        </authorList>
    </citation>
    <scope>NUCLEOTIDE SEQUENCE [LARGE SCALE GENOMIC DNA]</scope>
    <source>
        <strain evidence="2 3">DSM 45416</strain>
    </source>
</reference>
<proteinExistence type="predicted"/>
<gene>
    <name evidence="2" type="ORF">LY71_107119</name>
</gene>
<dbReference type="RefSeq" id="WP_106277443.1">
    <property type="nucleotide sequence ID" value="NZ_PVTG01000007.1"/>
</dbReference>
<organism evidence="2 3">
    <name type="scientific">Geodermatophilus tzadiensis</name>
    <dbReference type="NCBI Taxonomy" id="1137988"/>
    <lineage>
        <taxon>Bacteria</taxon>
        <taxon>Bacillati</taxon>
        <taxon>Actinomycetota</taxon>
        <taxon>Actinomycetes</taxon>
        <taxon>Geodermatophilales</taxon>
        <taxon>Geodermatophilaceae</taxon>
        <taxon>Geodermatophilus</taxon>
    </lineage>
</organism>
<dbReference type="InterPro" id="IPR014710">
    <property type="entry name" value="RmlC-like_jellyroll"/>
</dbReference>
<dbReference type="CDD" id="cd20302">
    <property type="entry name" value="cupin_DAD"/>
    <property type="match status" value="1"/>
</dbReference>
<feature type="domain" description="ChrR-like cupin" evidence="1">
    <location>
        <begin position="42"/>
        <end position="140"/>
    </location>
</feature>
<dbReference type="Proteomes" id="UP000239210">
    <property type="component" value="Unassembled WGS sequence"/>
</dbReference>
<evidence type="ECO:0000259" key="1">
    <source>
        <dbReference type="Pfam" id="PF12973"/>
    </source>
</evidence>
<keyword evidence="2" id="KW-0223">Dioxygenase</keyword>
<name>A0A2T0TTQ2_9ACTN</name>
<dbReference type="Pfam" id="PF12973">
    <property type="entry name" value="Cupin_7"/>
    <property type="match status" value="1"/>
</dbReference>
<keyword evidence="3" id="KW-1185">Reference proteome</keyword>
<comment type="caution">
    <text evidence="2">The sequence shown here is derived from an EMBL/GenBank/DDBJ whole genome shotgun (WGS) entry which is preliminary data.</text>
</comment>
<dbReference type="InterPro" id="IPR011051">
    <property type="entry name" value="RmlC_Cupin_sf"/>
</dbReference>
<keyword evidence="2" id="KW-0560">Oxidoreductase</keyword>
<protein>
    <submittedName>
        <fullName evidence="2">2,4'-dihydroxyacetophenone dioxygenase</fullName>
    </submittedName>
</protein>
<evidence type="ECO:0000313" key="2">
    <source>
        <dbReference type="EMBL" id="PRY49037.1"/>
    </source>
</evidence>
<dbReference type="EMBL" id="PVTG01000007">
    <property type="protein sequence ID" value="PRY49037.1"/>
    <property type="molecule type" value="Genomic_DNA"/>
</dbReference>